<dbReference type="EMBL" id="OV121141">
    <property type="protein sequence ID" value="CAH0548924.1"/>
    <property type="molecule type" value="Genomic_DNA"/>
</dbReference>
<feature type="region of interest" description="Disordered" evidence="3">
    <location>
        <begin position="638"/>
        <end position="705"/>
    </location>
</feature>
<dbReference type="PANTHER" id="PTHR11552">
    <property type="entry name" value="GLUCOSE-METHANOL-CHOLINE GMC OXIDOREDUCTASE"/>
    <property type="match status" value="1"/>
</dbReference>
<dbReference type="Pfam" id="PF00732">
    <property type="entry name" value="GMC_oxred_N"/>
    <property type="match status" value="1"/>
</dbReference>
<evidence type="ECO:0000256" key="3">
    <source>
        <dbReference type="SAM" id="MobiDB-lite"/>
    </source>
</evidence>
<dbReference type="PROSITE" id="PS00624">
    <property type="entry name" value="GMC_OXRED_2"/>
    <property type="match status" value="1"/>
</dbReference>
<feature type="binding site" evidence="2">
    <location>
        <position position="278"/>
    </location>
    <ligand>
        <name>FAD</name>
        <dbReference type="ChEBI" id="CHEBI:57692"/>
    </ligand>
</feature>
<sequence length="705" mass="79705">MADLHSQMNLYSMTRMALTLGPGLGFLMYLHSSTLNARPDILDRENRIHDTPFHQLMDHYDFIVVGGGSAGSVLANRLSENPFWNILLLEAGPDEISLTDMPLLFPVLQRSPLDWQYQTEAGETYCKAMKEGRCNWPRAKVLGGCSTINAMLYIRGNRRDYDRWEELGNPGWGYDDVLPYFKKSEDMRIEEYKEDKYHGTGGPLTVEYFRYHSAMAPSFLESAKELGYSILDVNGEYQTGFTLSHGTLRDGLRCSTAKAFLRPCCNRENLHVSLLTTVEKVIIDPESYQATGVILKKLGAKKTIYADREVILSAGSLASPQLLMLSGVGPKDHLEDFGVDVIVDSPGVGMNLQDHVAMGGQVYLFEMPDGYEGDENYCFNLPKVFAPDTVDKFTQKKDGPMYWLPVCEVMGFVSTKYANQSDDWPDIQYFMAPYSDGSDGGLFGRRAVNLADDVYSAVYEPNIYKETFSILTLVMRPYSRGRLMLKNNKIDSKILIYPNYYGDPRDLKIMVEGAKMANKLAYTKAMKKYNVRINPYKLPGCEEHETFSDDYWACQAQHYTMTIYHPTGTAKMGPDSDPMAVVDPRLKVRGVKNLRVVDCSVLPYITTGNTNAPTIMVAEKAADMIKEDWGVLHKYYDSSEEHEDNASGEKSEENHDQLDGYEEVTGKPNADLIEGSVKAKEEVLREKPTTLMKKTPKRQKDMDYW</sequence>
<dbReference type="InterPro" id="IPR012132">
    <property type="entry name" value="GMC_OxRdtase"/>
</dbReference>
<protein>
    <recommendedName>
        <fullName evidence="4">Glucose-methanol-choline oxidoreductase N-terminal domain-containing protein</fullName>
    </recommendedName>
</protein>
<accession>A0A9P0ARQ4</accession>
<gene>
    <name evidence="5" type="ORF">MELIAE_LOCUS2267</name>
</gene>
<evidence type="ECO:0000256" key="1">
    <source>
        <dbReference type="ARBA" id="ARBA00010790"/>
    </source>
</evidence>
<comment type="cofactor">
    <cofactor evidence="2">
        <name>FAD</name>
        <dbReference type="ChEBI" id="CHEBI:57692"/>
    </cofactor>
</comment>
<evidence type="ECO:0000259" key="4">
    <source>
        <dbReference type="PROSITE" id="PS00624"/>
    </source>
</evidence>
<dbReference type="InterPro" id="IPR007867">
    <property type="entry name" value="GMC_OxRtase_C"/>
</dbReference>
<evidence type="ECO:0000256" key="2">
    <source>
        <dbReference type="PIRSR" id="PIRSR000137-2"/>
    </source>
</evidence>
<dbReference type="InterPro" id="IPR000172">
    <property type="entry name" value="GMC_OxRdtase_N"/>
</dbReference>
<comment type="similarity">
    <text evidence="1">Belongs to the GMC oxidoreductase family.</text>
</comment>
<reference evidence="5" key="1">
    <citation type="submission" date="2021-12" db="EMBL/GenBank/DDBJ databases">
        <authorList>
            <person name="King R."/>
        </authorList>
    </citation>
    <scope>NUCLEOTIDE SEQUENCE</scope>
</reference>
<proteinExistence type="inferred from homology"/>
<feature type="binding site" evidence="2">
    <location>
        <position position="141"/>
    </location>
    <ligand>
        <name>FAD</name>
        <dbReference type="ChEBI" id="CHEBI:57692"/>
    </ligand>
</feature>
<dbReference type="Gene3D" id="3.50.50.60">
    <property type="entry name" value="FAD/NAD(P)-binding domain"/>
    <property type="match status" value="1"/>
</dbReference>
<dbReference type="PIRSF" id="PIRSF000137">
    <property type="entry name" value="Alcohol_oxidase"/>
    <property type="match status" value="1"/>
</dbReference>
<keyword evidence="2" id="KW-0285">Flavoprotein</keyword>
<dbReference type="AlphaFoldDB" id="A0A9P0ARQ4"/>
<dbReference type="SUPFAM" id="SSF54373">
    <property type="entry name" value="FAD-linked reductases, C-terminal domain"/>
    <property type="match status" value="1"/>
</dbReference>
<dbReference type="GO" id="GO:0016614">
    <property type="term" value="F:oxidoreductase activity, acting on CH-OH group of donors"/>
    <property type="evidence" value="ECO:0007669"/>
    <property type="project" value="InterPro"/>
</dbReference>
<organism evidence="5 6">
    <name type="scientific">Brassicogethes aeneus</name>
    <name type="common">Rape pollen beetle</name>
    <name type="synonym">Meligethes aeneus</name>
    <dbReference type="NCBI Taxonomy" id="1431903"/>
    <lineage>
        <taxon>Eukaryota</taxon>
        <taxon>Metazoa</taxon>
        <taxon>Ecdysozoa</taxon>
        <taxon>Arthropoda</taxon>
        <taxon>Hexapoda</taxon>
        <taxon>Insecta</taxon>
        <taxon>Pterygota</taxon>
        <taxon>Neoptera</taxon>
        <taxon>Endopterygota</taxon>
        <taxon>Coleoptera</taxon>
        <taxon>Polyphaga</taxon>
        <taxon>Cucujiformia</taxon>
        <taxon>Nitidulidae</taxon>
        <taxon>Meligethinae</taxon>
        <taxon>Brassicogethes</taxon>
    </lineage>
</organism>
<feature type="compositionally biased region" description="Basic and acidic residues" evidence="3">
    <location>
        <begin position="677"/>
        <end position="688"/>
    </location>
</feature>
<evidence type="ECO:0000313" key="5">
    <source>
        <dbReference type="EMBL" id="CAH0548924.1"/>
    </source>
</evidence>
<dbReference type="Proteomes" id="UP001154078">
    <property type="component" value="Chromosome 10"/>
</dbReference>
<dbReference type="OrthoDB" id="269227at2759"/>
<dbReference type="Pfam" id="PF05199">
    <property type="entry name" value="GMC_oxred_C"/>
    <property type="match status" value="1"/>
</dbReference>
<keyword evidence="2" id="KW-0274">FAD</keyword>
<feature type="compositionally biased region" description="Basic and acidic residues" evidence="3">
    <location>
        <begin position="638"/>
        <end position="658"/>
    </location>
</feature>
<dbReference type="Gene3D" id="3.30.560.10">
    <property type="entry name" value="Glucose Oxidase, domain 3"/>
    <property type="match status" value="1"/>
</dbReference>
<keyword evidence="6" id="KW-1185">Reference proteome</keyword>
<name>A0A9P0ARQ4_BRAAE</name>
<dbReference type="SUPFAM" id="SSF51905">
    <property type="entry name" value="FAD/NAD(P)-binding domain"/>
    <property type="match status" value="1"/>
</dbReference>
<dbReference type="InterPro" id="IPR036188">
    <property type="entry name" value="FAD/NAD-bd_sf"/>
</dbReference>
<feature type="domain" description="Glucose-methanol-choline oxidoreductase N-terminal" evidence="4">
    <location>
        <begin position="315"/>
        <end position="329"/>
    </location>
</feature>
<dbReference type="GO" id="GO:0050660">
    <property type="term" value="F:flavin adenine dinucleotide binding"/>
    <property type="evidence" value="ECO:0007669"/>
    <property type="project" value="InterPro"/>
</dbReference>
<dbReference type="PANTHER" id="PTHR11552:SF186">
    <property type="entry name" value="GLUCOSE-METHANOL-CHOLINE OXIDOREDUCTASE N-TERMINAL DOMAIN-CONTAINING PROTEIN"/>
    <property type="match status" value="1"/>
</dbReference>
<evidence type="ECO:0000313" key="6">
    <source>
        <dbReference type="Proteomes" id="UP001154078"/>
    </source>
</evidence>